<gene>
    <name evidence="5" type="ORF">HZF24_13555</name>
</gene>
<sequence length="280" mass="31434">MIEVIDLSFSYNDRPFIDMNFSVKKGEIFGFLGPSGAGKSTLQKILTGLIRSYKGNAIVNKTECKSYKDDFYENIGVDFEFPSLYEKLTGRENLKFFGSLYSKKLRDVDELLKMVGLQNDGGKKVSEYSKGMKSRLNFIKALLHNPDILFLDEPTSGLDPNNSRIMKNIIINEKEKGKTIILTTHNMVDATELCDKVAFIVDGNIKALDSPHNLIMSKGAAKIKYTFMDGKEEIRECMLGKTSEDAKLQELIMSNRILSIHSSEPTLNDIFAEVTGSVLQ</sequence>
<feature type="domain" description="ABC transporter" evidence="4">
    <location>
        <begin position="2"/>
        <end position="227"/>
    </location>
</feature>
<evidence type="ECO:0000256" key="2">
    <source>
        <dbReference type="ARBA" id="ARBA00022741"/>
    </source>
</evidence>
<keyword evidence="3 5" id="KW-0067">ATP-binding</keyword>
<dbReference type="InterPro" id="IPR017871">
    <property type="entry name" value="ABC_transporter-like_CS"/>
</dbReference>
<evidence type="ECO:0000256" key="3">
    <source>
        <dbReference type="ARBA" id="ARBA00022840"/>
    </source>
</evidence>
<dbReference type="SUPFAM" id="SSF52540">
    <property type="entry name" value="P-loop containing nucleoside triphosphate hydrolases"/>
    <property type="match status" value="1"/>
</dbReference>
<name>A0A974BL26_SEDHY</name>
<proteinExistence type="predicted"/>
<dbReference type="InterPro" id="IPR027417">
    <property type="entry name" value="P-loop_NTPase"/>
</dbReference>
<dbReference type="InterPro" id="IPR003593">
    <property type="entry name" value="AAA+_ATPase"/>
</dbReference>
<dbReference type="InterPro" id="IPR050763">
    <property type="entry name" value="ABC_transporter_ATP-binding"/>
</dbReference>
<keyword evidence="2" id="KW-0547">Nucleotide-binding</keyword>
<dbReference type="GO" id="GO:0016887">
    <property type="term" value="F:ATP hydrolysis activity"/>
    <property type="evidence" value="ECO:0007669"/>
    <property type="project" value="InterPro"/>
</dbReference>
<evidence type="ECO:0000256" key="1">
    <source>
        <dbReference type="ARBA" id="ARBA00022448"/>
    </source>
</evidence>
<keyword evidence="6" id="KW-1185">Reference proteome</keyword>
<dbReference type="EMBL" id="JACBNQ010000018">
    <property type="protein sequence ID" value="NYB75169.1"/>
    <property type="molecule type" value="Genomic_DNA"/>
</dbReference>
<dbReference type="AlphaFoldDB" id="A0A974BL26"/>
<evidence type="ECO:0000259" key="4">
    <source>
        <dbReference type="PROSITE" id="PS50893"/>
    </source>
</evidence>
<keyword evidence="1" id="KW-0813">Transport</keyword>
<reference evidence="5" key="1">
    <citation type="submission" date="2020-07" db="EMBL/GenBank/DDBJ databases">
        <title>Genomic analysis of a strain of Sedimentibacter Hydroxybenzoicus DSM7310.</title>
        <authorList>
            <person name="Ma S."/>
        </authorList>
    </citation>
    <scope>NUCLEOTIDE SEQUENCE</scope>
    <source>
        <strain evidence="5">DSM 7310</strain>
    </source>
</reference>
<dbReference type="Proteomes" id="UP000611629">
    <property type="component" value="Unassembled WGS sequence"/>
</dbReference>
<dbReference type="CDD" id="cd03230">
    <property type="entry name" value="ABC_DR_subfamily_A"/>
    <property type="match status" value="1"/>
</dbReference>
<evidence type="ECO:0000313" key="5">
    <source>
        <dbReference type="EMBL" id="NYB75169.1"/>
    </source>
</evidence>
<dbReference type="PANTHER" id="PTHR42711">
    <property type="entry name" value="ABC TRANSPORTER ATP-BINDING PROTEIN"/>
    <property type="match status" value="1"/>
</dbReference>
<dbReference type="PROSITE" id="PS00211">
    <property type="entry name" value="ABC_TRANSPORTER_1"/>
    <property type="match status" value="1"/>
</dbReference>
<dbReference type="GO" id="GO:0005524">
    <property type="term" value="F:ATP binding"/>
    <property type="evidence" value="ECO:0007669"/>
    <property type="project" value="UniProtKB-KW"/>
</dbReference>
<dbReference type="PANTHER" id="PTHR42711:SF18">
    <property type="entry name" value="ABC TRANSPORTER, ATP-BINDING PROTEIN"/>
    <property type="match status" value="1"/>
</dbReference>
<dbReference type="RefSeq" id="WP_179238876.1">
    <property type="nucleotide sequence ID" value="NZ_JACBNQ010000018.1"/>
</dbReference>
<comment type="caution">
    <text evidence="5">The sequence shown here is derived from an EMBL/GenBank/DDBJ whole genome shotgun (WGS) entry which is preliminary data.</text>
</comment>
<dbReference type="Gene3D" id="3.40.50.300">
    <property type="entry name" value="P-loop containing nucleotide triphosphate hydrolases"/>
    <property type="match status" value="1"/>
</dbReference>
<evidence type="ECO:0000313" key="6">
    <source>
        <dbReference type="Proteomes" id="UP000611629"/>
    </source>
</evidence>
<protein>
    <submittedName>
        <fullName evidence="5">ABC transporter ATP-binding protein</fullName>
    </submittedName>
</protein>
<dbReference type="SMART" id="SM00382">
    <property type="entry name" value="AAA"/>
    <property type="match status" value="1"/>
</dbReference>
<dbReference type="PROSITE" id="PS50893">
    <property type="entry name" value="ABC_TRANSPORTER_2"/>
    <property type="match status" value="1"/>
</dbReference>
<dbReference type="Pfam" id="PF00005">
    <property type="entry name" value="ABC_tran"/>
    <property type="match status" value="1"/>
</dbReference>
<organism evidence="5 6">
    <name type="scientific">Sedimentibacter hydroxybenzoicus DSM 7310</name>
    <dbReference type="NCBI Taxonomy" id="1123245"/>
    <lineage>
        <taxon>Bacteria</taxon>
        <taxon>Bacillati</taxon>
        <taxon>Bacillota</taxon>
        <taxon>Tissierellia</taxon>
        <taxon>Sedimentibacter</taxon>
    </lineage>
</organism>
<dbReference type="InterPro" id="IPR003439">
    <property type="entry name" value="ABC_transporter-like_ATP-bd"/>
</dbReference>
<accession>A0A974BL26</accession>